<gene>
    <name evidence="1" type="ORF">ROHU_009999</name>
</gene>
<proteinExistence type="predicted"/>
<protein>
    <submittedName>
        <fullName evidence="1">Uncharacterized protein</fullName>
    </submittedName>
</protein>
<evidence type="ECO:0000313" key="1">
    <source>
        <dbReference type="EMBL" id="RXN12740.1"/>
    </source>
</evidence>
<comment type="caution">
    <text evidence="1">The sequence shown here is derived from an EMBL/GenBank/DDBJ whole genome shotgun (WGS) entry which is preliminary data.</text>
</comment>
<dbReference type="Proteomes" id="UP000290572">
    <property type="component" value="Unassembled WGS sequence"/>
</dbReference>
<sequence>MGLWRKRAFAVVGKESGKQRYRLLGSSHCCGGADAAAAVEKRLLRVWTLLRQFGSRKKGSCGSGYCCGSEEVEKKAPAVAGTAVSVRK</sequence>
<evidence type="ECO:0000313" key="2">
    <source>
        <dbReference type="Proteomes" id="UP000290572"/>
    </source>
</evidence>
<organism evidence="1 2">
    <name type="scientific">Labeo rohita</name>
    <name type="common">Indian major carp</name>
    <name type="synonym">Cyprinus rohita</name>
    <dbReference type="NCBI Taxonomy" id="84645"/>
    <lineage>
        <taxon>Eukaryota</taxon>
        <taxon>Metazoa</taxon>
        <taxon>Chordata</taxon>
        <taxon>Craniata</taxon>
        <taxon>Vertebrata</taxon>
        <taxon>Euteleostomi</taxon>
        <taxon>Actinopterygii</taxon>
        <taxon>Neopterygii</taxon>
        <taxon>Teleostei</taxon>
        <taxon>Ostariophysi</taxon>
        <taxon>Cypriniformes</taxon>
        <taxon>Cyprinidae</taxon>
        <taxon>Labeoninae</taxon>
        <taxon>Labeonini</taxon>
        <taxon>Labeo</taxon>
    </lineage>
</organism>
<dbReference type="AlphaFoldDB" id="A0A498LX17"/>
<accession>A0A498LX17</accession>
<keyword evidence="2" id="KW-1185">Reference proteome</keyword>
<name>A0A498LX17_LABRO</name>
<dbReference type="EMBL" id="QBIY01013028">
    <property type="protein sequence ID" value="RXN12740.1"/>
    <property type="molecule type" value="Genomic_DNA"/>
</dbReference>
<reference evidence="1 2" key="1">
    <citation type="submission" date="2018-03" db="EMBL/GenBank/DDBJ databases">
        <title>Draft genome sequence of Rohu Carp (Labeo rohita).</title>
        <authorList>
            <person name="Das P."/>
            <person name="Kushwaha B."/>
            <person name="Joshi C.G."/>
            <person name="Kumar D."/>
            <person name="Nagpure N.S."/>
            <person name="Sahoo L."/>
            <person name="Das S.P."/>
            <person name="Bit A."/>
            <person name="Patnaik S."/>
            <person name="Meher P.K."/>
            <person name="Jayasankar P."/>
            <person name="Koringa P.G."/>
            <person name="Patel N.V."/>
            <person name="Hinsu A.T."/>
            <person name="Kumar R."/>
            <person name="Pandey M."/>
            <person name="Agarwal S."/>
            <person name="Srivastava S."/>
            <person name="Singh M."/>
            <person name="Iquebal M.A."/>
            <person name="Jaiswal S."/>
            <person name="Angadi U.B."/>
            <person name="Kumar N."/>
            <person name="Raza M."/>
            <person name="Shah T.M."/>
            <person name="Rai A."/>
            <person name="Jena J.K."/>
        </authorList>
    </citation>
    <scope>NUCLEOTIDE SEQUENCE [LARGE SCALE GENOMIC DNA]</scope>
    <source>
        <strain evidence="1">DASCIFA01</strain>
        <tissue evidence="1">Testis</tissue>
    </source>
</reference>